<reference evidence="1 4" key="1">
    <citation type="submission" date="2019-07" db="EMBL/GenBank/DDBJ databases">
        <title>Draft genome assembly of a fouling barnacle, Amphibalanus amphitrite (Darwin, 1854): The first reference genome for Thecostraca.</title>
        <authorList>
            <person name="Kim W."/>
        </authorList>
    </citation>
    <scope>NUCLEOTIDE SEQUENCE [LARGE SCALE GENOMIC DNA]</scope>
    <source>
        <strain evidence="1">SNU_AA5</strain>
        <tissue evidence="1">Soma without cirri and trophi</tissue>
    </source>
</reference>
<keyword evidence="4" id="KW-1185">Reference proteome</keyword>
<sequence length="92" mass="10326">MARPVPLADPLAEVVTYEERMPVVLRRRGCLMTVRIVSVDEPPAPESPPVPRAARPDQLRLLPKPRDLCPSRSYPPHRGIFTFICTPSHFSA</sequence>
<proteinExistence type="predicted"/>
<dbReference type="AlphaFoldDB" id="A0A6A4WAL6"/>
<organism evidence="1 4">
    <name type="scientific">Amphibalanus amphitrite</name>
    <name type="common">Striped barnacle</name>
    <name type="synonym">Balanus amphitrite</name>
    <dbReference type="NCBI Taxonomy" id="1232801"/>
    <lineage>
        <taxon>Eukaryota</taxon>
        <taxon>Metazoa</taxon>
        <taxon>Ecdysozoa</taxon>
        <taxon>Arthropoda</taxon>
        <taxon>Crustacea</taxon>
        <taxon>Multicrustacea</taxon>
        <taxon>Cirripedia</taxon>
        <taxon>Thoracica</taxon>
        <taxon>Thoracicalcarea</taxon>
        <taxon>Balanomorpha</taxon>
        <taxon>Balanoidea</taxon>
        <taxon>Balanidae</taxon>
        <taxon>Amphibalaninae</taxon>
        <taxon>Amphibalanus</taxon>
    </lineage>
</organism>
<evidence type="ECO:0000313" key="1">
    <source>
        <dbReference type="EMBL" id="KAF0300680.1"/>
    </source>
</evidence>
<gene>
    <name evidence="3" type="ORF">FJT64_017051</name>
    <name evidence="1" type="ORF">FJT64_026829</name>
    <name evidence="2" type="ORF">FJT64_026830</name>
</gene>
<name>A0A6A4WAL6_AMPAM</name>
<evidence type="ECO:0000313" key="2">
    <source>
        <dbReference type="EMBL" id="KAF0300681.1"/>
    </source>
</evidence>
<dbReference type="EMBL" id="VIIS01000188">
    <property type="protein sequence ID" value="KAF0312208.1"/>
    <property type="molecule type" value="Genomic_DNA"/>
</dbReference>
<evidence type="ECO:0000313" key="3">
    <source>
        <dbReference type="EMBL" id="KAF0312208.1"/>
    </source>
</evidence>
<dbReference type="EMBL" id="VIIS01001241">
    <property type="protein sequence ID" value="KAF0300681.1"/>
    <property type="molecule type" value="Genomic_DNA"/>
</dbReference>
<dbReference type="Proteomes" id="UP000440578">
    <property type="component" value="Unassembled WGS sequence"/>
</dbReference>
<dbReference type="EMBL" id="VIIS01001241">
    <property type="protein sequence ID" value="KAF0300680.1"/>
    <property type="molecule type" value="Genomic_DNA"/>
</dbReference>
<protein>
    <submittedName>
        <fullName evidence="1">Uncharacterized protein</fullName>
    </submittedName>
</protein>
<comment type="caution">
    <text evidence="1">The sequence shown here is derived from an EMBL/GenBank/DDBJ whole genome shotgun (WGS) entry which is preliminary data.</text>
</comment>
<accession>A0A6A4WAL6</accession>
<evidence type="ECO:0000313" key="4">
    <source>
        <dbReference type="Proteomes" id="UP000440578"/>
    </source>
</evidence>